<dbReference type="Gene3D" id="3.30.30.40">
    <property type="match status" value="1"/>
</dbReference>
<dbReference type="EMBL" id="BAAAQK010000001">
    <property type="protein sequence ID" value="GAA1826664.1"/>
    <property type="molecule type" value="Genomic_DNA"/>
</dbReference>
<keyword evidence="1" id="KW-0808">Transferase</keyword>
<dbReference type="Gene3D" id="3.40.1080.10">
    <property type="entry name" value="Glutaconate Coenzyme A-transferase"/>
    <property type="match status" value="1"/>
</dbReference>
<dbReference type="InterPro" id="IPR004165">
    <property type="entry name" value="CoA_trans_fam_I"/>
</dbReference>
<evidence type="ECO:0000313" key="2">
    <source>
        <dbReference type="Proteomes" id="UP001500449"/>
    </source>
</evidence>
<name>A0ABN2MHJ3_9PSEU</name>
<dbReference type="SUPFAM" id="SSF100950">
    <property type="entry name" value="NagB/RpiA/CoA transferase-like"/>
    <property type="match status" value="1"/>
</dbReference>
<accession>A0ABN2MHJ3</accession>
<dbReference type="InterPro" id="IPR037171">
    <property type="entry name" value="NagB/RpiA_transferase-like"/>
</dbReference>
<dbReference type="Proteomes" id="UP001500449">
    <property type="component" value="Unassembled WGS sequence"/>
</dbReference>
<dbReference type="GO" id="GO:0016740">
    <property type="term" value="F:transferase activity"/>
    <property type="evidence" value="ECO:0007669"/>
    <property type="project" value="UniProtKB-KW"/>
</dbReference>
<dbReference type="SMART" id="SM00882">
    <property type="entry name" value="CoA_trans"/>
    <property type="match status" value="1"/>
</dbReference>
<sequence length="265" mass="28097">MKKVSSLDEMVAAVPPHALVSFGGGGMVRKPMAAAAALAARETPVRLSVFLAGPEVDLLLGAGAVEQLDYAYVGLDALGLSPNFRYAREKAGLAAVEWTEAMYIAGVEAATRRVPFAPTRSGLGVDLMELPGIPFRRFACPLTGEELTAVPAIAPDVLFLHANEVDTLGNVRITGDGFLDPQLARAASTVYVTAERVVDRLEGMTERETTISRLWVSAVAEVPGGAGFTALYPEHPLDYAQAGEYVAHCADREWVRAYAAKGVPA</sequence>
<protein>
    <submittedName>
        <fullName evidence="1">CoA transferase subunit A</fullName>
    </submittedName>
</protein>
<dbReference type="Pfam" id="PF01144">
    <property type="entry name" value="CoA_trans"/>
    <property type="match status" value="1"/>
</dbReference>
<gene>
    <name evidence="1" type="ORF">GCM10009836_00310</name>
</gene>
<comment type="caution">
    <text evidence="1">The sequence shown here is derived from an EMBL/GenBank/DDBJ whole genome shotgun (WGS) entry which is preliminary data.</text>
</comment>
<evidence type="ECO:0000313" key="1">
    <source>
        <dbReference type="EMBL" id="GAA1826664.1"/>
    </source>
</evidence>
<reference evidence="1 2" key="1">
    <citation type="journal article" date="2019" name="Int. J. Syst. Evol. Microbiol.">
        <title>The Global Catalogue of Microorganisms (GCM) 10K type strain sequencing project: providing services to taxonomists for standard genome sequencing and annotation.</title>
        <authorList>
            <consortium name="The Broad Institute Genomics Platform"/>
            <consortium name="The Broad Institute Genome Sequencing Center for Infectious Disease"/>
            <person name="Wu L."/>
            <person name="Ma J."/>
        </authorList>
    </citation>
    <scope>NUCLEOTIDE SEQUENCE [LARGE SCALE GENOMIC DNA]</scope>
    <source>
        <strain evidence="1 2">JCM 16009</strain>
    </source>
</reference>
<keyword evidence="2" id="KW-1185">Reference proteome</keyword>
<proteinExistence type="predicted"/>
<organism evidence="1 2">
    <name type="scientific">Pseudonocardia ailaonensis</name>
    <dbReference type="NCBI Taxonomy" id="367279"/>
    <lineage>
        <taxon>Bacteria</taxon>
        <taxon>Bacillati</taxon>
        <taxon>Actinomycetota</taxon>
        <taxon>Actinomycetes</taxon>
        <taxon>Pseudonocardiales</taxon>
        <taxon>Pseudonocardiaceae</taxon>
        <taxon>Pseudonocardia</taxon>
    </lineage>
</organism>
<dbReference type="RefSeq" id="WP_344411412.1">
    <property type="nucleotide sequence ID" value="NZ_BAAAQK010000001.1"/>
</dbReference>